<dbReference type="Gene3D" id="3.30.420.10">
    <property type="entry name" value="Ribonuclease H-like superfamily/Ribonuclease H"/>
    <property type="match status" value="1"/>
</dbReference>
<reference evidence="1 2" key="1">
    <citation type="submission" date="2020-03" db="EMBL/GenBank/DDBJ databases">
        <authorList>
            <person name="Wang L."/>
            <person name="He N."/>
            <person name="Li Y."/>
            <person name="Fang Y."/>
            <person name="Zhang F."/>
        </authorList>
    </citation>
    <scope>NUCLEOTIDE SEQUENCE [LARGE SCALE GENOMIC DNA]</scope>
    <source>
        <strain evidence="1 2">36D10-4-7</strain>
    </source>
</reference>
<dbReference type="InterPro" id="IPR036397">
    <property type="entry name" value="RNaseH_sf"/>
</dbReference>
<protein>
    <submittedName>
        <fullName evidence="1">Uncharacterized protein</fullName>
    </submittedName>
</protein>
<keyword evidence="2" id="KW-1185">Reference proteome</keyword>
<dbReference type="Proteomes" id="UP000732399">
    <property type="component" value="Unassembled WGS sequence"/>
</dbReference>
<evidence type="ECO:0000313" key="2">
    <source>
        <dbReference type="Proteomes" id="UP000732399"/>
    </source>
</evidence>
<proteinExistence type="predicted"/>
<sequence>MVQRHDADAFMTADGDDWRDDPRWLELTLEKRAAALTRMAVIERYLSMERRSAQEADRCAAELGIGRSRFYGLCKLWERSRSPVPLAPYSEPVVPKRPSVKAERAAEIETKVGSALASTRDRTPNAIVDTVARDWGEGTAPPARETLRRFVMQAIAREETDGGEVLRREANEVARGFGEVVVFDHCLVDIFADDGPLPRRPTLTLAIDLFTGAPIGHAVAMAPPGPGMIVAAIEDATRRSASLAGDPVRPRIIVGSSYSADWTRLIERFRSSGIVMSGRRSPQLPFGAPTARLVGPRLGRLRLLARAGHEEDGATAGFDPAKHPVLTIEQARSVIVTNIASVLADRLGEDGGRPLQFDLVNEVDGVDWGRDGNET</sequence>
<dbReference type="EMBL" id="JAAVJH010000006">
    <property type="protein sequence ID" value="NJR79169.1"/>
    <property type="molecule type" value="Genomic_DNA"/>
</dbReference>
<dbReference type="RefSeq" id="WP_168134724.1">
    <property type="nucleotide sequence ID" value="NZ_JAAVJH010000006.1"/>
</dbReference>
<comment type="caution">
    <text evidence="1">The sequence shown here is derived from an EMBL/GenBank/DDBJ whole genome shotgun (WGS) entry which is preliminary data.</text>
</comment>
<name>A0ABX1CMG2_9SPHN</name>
<accession>A0ABX1CMG2</accession>
<organism evidence="1 2">
    <name type="scientific">Sphingomonas corticis</name>
    <dbReference type="NCBI Taxonomy" id="2722791"/>
    <lineage>
        <taxon>Bacteria</taxon>
        <taxon>Pseudomonadati</taxon>
        <taxon>Pseudomonadota</taxon>
        <taxon>Alphaproteobacteria</taxon>
        <taxon>Sphingomonadales</taxon>
        <taxon>Sphingomonadaceae</taxon>
        <taxon>Sphingomonas</taxon>
    </lineage>
</organism>
<evidence type="ECO:0000313" key="1">
    <source>
        <dbReference type="EMBL" id="NJR79169.1"/>
    </source>
</evidence>
<gene>
    <name evidence="1" type="ORF">HBH26_11295</name>
</gene>